<proteinExistence type="predicted"/>
<protein>
    <recommendedName>
        <fullName evidence="2">NADH:ubiquinone oxidoreductase intermediate-associated protein 30 domain-containing protein</fullName>
    </recommendedName>
</protein>
<keyword evidence="1" id="KW-0812">Transmembrane</keyword>
<sequence length="246" mass="27216">MSSNQSENTSEEIISIESFADPKLSWKTMNDPVMGGRSTSSFSIQDGIGRFIGEVVNVPFLKSPGFITVRSAKDGDYPDVSSCHSLRLNVQAMKPYTGYRISFGDKHVPGNRFAYGFKADFQPPYDEIGPVDIPFTDFTVRWDDATGDAVVTCQENPKYCPDAKSLRNMKTISIWGEGVAGNVDLKIESIEALCGENVVIAHNSNSAKDMLFPKGVFSIVGLAAFVFIFAWKRLNGRRNQEPYETI</sequence>
<reference evidence="3 4" key="1">
    <citation type="journal article" date="2021" name="Sci. Rep.">
        <title>The genome of the diatom Chaetoceros tenuissimus carries an ancient integrated fragment of an extant virus.</title>
        <authorList>
            <person name="Hongo Y."/>
            <person name="Kimura K."/>
            <person name="Takaki Y."/>
            <person name="Yoshida Y."/>
            <person name="Baba S."/>
            <person name="Kobayashi G."/>
            <person name="Nagasaki K."/>
            <person name="Hano T."/>
            <person name="Tomaru Y."/>
        </authorList>
    </citation>
    <scope>NUCLEOTIDE SEQUENCE [LARGE SCALE GENOMIC DNA]</scope>
    <source>
        <strain evidence="3 4">NIES-3715</strain>
    </source>
</reference>
<comment type="caution">
    <text evidence="3">The sequence shown here is derived from an EMBL/GenBank/DDBJ whole genome shotgun (WGS) entry which is preliminary data.</text>
</comment>
<organism evidence="3 4">
    <name type="scientific">Chaetoceros tenuissimus</name>
    <dbReference type="NCBI Taxonomy" id="426638"/>
    <lineage>
        <taxon>Eukaryota</taxon>
        <taxon>Sar</taxon>
        <taxon>Stramenopiles</taxon>
        <taxon>Ochrophyta</taxon>
        <taxon>Bacillariophyta</taxon>
        <taxon>Coscinodiscophyceae</taxon>
        <taxon>Chaetocerotophycidae</taxon>
        <taxon>Chaetocerotales</taxon>
        <taxon>Chaetocerotaceae</taxon>
        <taxon>Chaetoceros</taxon>
    </lineage>
</organism>
<keyword evidence="4" id="KW-1185">Reference proteome</keyword>
<dbReference type="EMBL" id="BLLK01000025">
    <property type="protein sequence ID" value="GFH48031.1"/>
    <property type="molecule type" value="Genomic_DNA"/>
</dbReference>
<dbReference type="InterPro" id="IPR013857">
    <property type="entry name" value="NADH-UbQ_OxRdtase-assoc_prot30"/>
</dbReference>
<feature type="transmembrane region" description="Helical" evidence="1">
    <location>
        <begin position="211"/>
        <end position="231"/>
    </location>
</feature>
<accession>A0AAD3H2M3</accession>
<gene>
    <name evidence="3" type="ORF">CTEN210_04507</name>
</gene>
<evidence type="ECO:0000256" key="1">
    <source>
        <dbReference type="SAM" id="Phobius"/>
    </source>
</evidence>
<dbReference type="SUPFAM" id="SSF49785">
    <property type="entry name" value="Galactose-binding domain-like"/>
    <property type="match status" value="1"/>
</dbReference>
<dbReference type="AlphaFoldDB" id="A0AAD3H2M3"/>
<keyword evidence="1" id="KW-0472">Membrane</keyword>
<evidence type="ECO:0000313" key="3">
    <source>
        <dbReference type="EMBL" id="GFH48031.1"/>
    </source>
</evidence>
<dbReference type="Pfam" id="PF08547">
    <property type="entry name" value="CIA30"/>
    <property type="match status" value="1"/>
</dbReference>
<name>A0AAD3H2M3_9STRA</name>
<evidence type="ECO:0000259" key="2">
    <source>
        <dbReference type="Pfam" id="PF08547"/>
    </source>
</evidence>
<evidence type="ECO:0000313" key="4">
    <source>
        <dbReference type="Proteomes" id="UP001054902"/>
    </source>
</evidence>
<dbReference type="Proteomes" id="UP001054902">
    <property type="component" value="Unassembled WGS sequence"/>
</dbReference>
<keyword evidence="1" id="KW-1133">Transmembrane helix</keyword>
<dbReference type="InterPro" id="IPR008979">
    <property type="entry name" value="Galactose-bd-like_sf"/>
</dbReference>
<feature type="domain" description="NADH:ubiquinone oxidoreductase intermediate-associated protein 30" evidence="2">
    <location>
        <begin position="24"/>
        <end position="142"/>
    </location>
</feature>